<organism evidence="1 2">
    <name type="scientific">Candidatus Blautia pullicola</name>
    <dbReference type="NCBI Taxonomy" id="2838498"/>
    <lineage>
        <taxon>Bacteria</taxon>
        <taxon>Bacillati</taxon>
        <taxon>Bacillota</taxon>
        <taxon>Clostridia</taxon>
        <taxon>Lachnospirales</taxon>
        <taxon>Lachnospiraceae</taxon>
        <taxon>Blautia</taxon>
    </lineage>
</organism>
<accession>A0A9D2JRZ2</accession>
<protein>
    <recommendedName>
        <fullName evidence="3">FG-GAP repeat protein</fullName>
    </recommendedName>
</protein>
<dbReference type="AlphaFoldDB" id="A0A9D2JRZ2"/>
<proteinExistence type="predicted"/>
<evidence type="ECO:0000313" key="1">
    <source>
        <dbReference type="EMBL" id="HIZ64538.1"/>
    </source>
</evidence>
<reference evidence="1" key="1">
    <citation type="journal article" date="2021" name="PeerJ">
        <title>Extensive microbial diversity within the chicken gut microbiome revealed by metagenomics and culture.</title>
        <authorList>
            <person name="Gilroy R."/>
            <person name="Ravi A."/>
            <person name="Getino M."/>
            <person name="Pursley I."/>
            <person name="Horton D.L."/>
            <person name="Alikhan N.F."/>
            <person name="Baker D."/>
            <person name="Gharbi K."/>
            <person name="Hall N."/>
            <person name="Watson M."/>
            <person name="Adriaenssens E.M."/>
            <person name="Foster-Nyarko E."/>
            <person name="Jarju S."/>
            <person name="Secka A."/>
            <person name="Antonio M."/>
            <person name="Oren A."/>
            <person name="Chaudhuri R.R."/>
            <person name="La Ragione R."/>
            <person name="Hildebrand F."/>
            <person name="Pallen M.J."/>
        </authorList>
    </citation>
    <scope>NUCLEOTIDE SEQUENCE</scope>
    <source>
        <strain evidence="1">1068</strain>
    </source>
</reference>
<name>A0A9D2JRZ2_9FIRM</name>
<gene>
    <name evidence="1" type="ORF">H9809_01330</name>
</gene>
<sequence length="350" mass="40012">MKITKKTIDCIEKCYAVASFEYNKEHYLLCSAEGKGPCRAYDLQGNLIETLWNGPGGVMTLQQFPNASCPVLLATQGFYSPDNAAQARLVYYYRKQGEWHCEILCDMPFLHRFGIVGNKEKKYLIAATLKSASAYEGDWSSPGSVWAAELPEDIFQYNQEHPLEFQPIIRRLYKNHGFSINKEQGESYGVVGTDNGVYVVYPPETHRDDWKCERILEEPVSDMLYRDFDDDGQKELLVISPFHGETIKIFKKDSNNQFKEVYEREKNIPFAHAIWGGRIRGREYAFVGGRGGEKELISLYYHKEKQQYVENLIDKGAGAANCMLFQSQGQVKLLSANRETDEVAIYSLPL</sequence>
<dbReference type="Proteomes" id="UP000824056">
    <property type="component" value="Unassembled WGS sequence"/>
</dbReference>
<evidence type="ECO:0000313" key="2">
    <source>
        <dbReference type="Proteomes" id="UP000824056"/>
    </source>
</evidence>
<comment type="caution">
    <text evidence="1">The sequence shown here is derived from an EMBL/GenBank/DDBJ whole genome shotgun (WGS) entry which is preliminary data.</text>
</comment>
<evidence type="ECO:0008006" key="3">
    <source>
        <dbReference type="Google" id="ProtNLM"/>
    </source>
</evidence>
<reference evidence="1" key="2">
    <citation type="submission" date="2021-04" db="EMBL/GenBank/DDBJ databases">
        <authorList>
            <person name="Gilroy R."/>
        </authorList>
    </citation>
    <scope>NUCLEOTIDE SEQUENCE</scope>
    <source>
        <strain evidence="1">1068</strain>
    </source>
</reference>
<dbReference type="EMBL" id="DXBG01000030">
    <property type="protein sequence ID" value="HIZ64538.1"/>
    <property type="molecule type" value="Genomic_DNA"/>
</dbReference>